<name>A6K0Q9_RAT</name>
<accession>A6K0Q9</accession>
<evidence type="ECO:0000313" key="2">
    <source>
        <dbReference type="EMBL" id="EDL88159.1"/>
    </source>
</evidence>
<feature type="region of interest" description="Disordered" evidence="1">
    <location>
        <begin position="1"/>
        <end position="39"/>
    </location>
</feature>
<sequence length="39" mass="4728">MERSKRMRLYSRKGNYKKVHVHGSYPHDRQRPMEGPNNS</sequence>
<organism evidence="2 3">
    <name type="scientific">Rattus norvegicus</name>
    <name type="common">Rat</name>
    <dbReference type="NCBI Taxonomy" id="10116"/>
    <lineage>
        <taxon>Eukaryota</taxon>
        <taxon>Metazoa</taxon>
        <taxon>Chordata</taxon>
        <taxon>Craniata</taxon>
        <taxon>Vertebrata</taxon>
        <taxon>Euteleostomi</taxon>
        <taxon>Mammalia</taxon>
        <taxon>Eutheria</taxon>
        <taxon>Euarchontoglires</taxon>
        <taxon>Glires</taxon>
        <taxon>Rodentia</taxon>
        <taxon>Myomorpha</taxon>
        <taxon>Muroidea</taxon>
        <taxon>Muridae</taxon>
        <taxon>Murinae</taxon>
        <taxon>Rattus</taxon>
    </lineage>
</organism>
<evidence type="ECO:0000313" key="3">
    <source>
        <dbReference type="Proteomes" id="UP000234681"/>
    </source>
</evidence>
<dbReference type="Proteomes" id="UP000234681">
    <property type="component" value="Chromosome 4"/>
</dbReference>
<dbReference type="EMBL" id="CH474011">
    <property type="protein sequence ID" value="EDL88159.1"/>
    <property type="molecule type" value="Genomic_DNA"/>
</dbReference>
<reference evidence="2 3" key="1">
    <citation type="submission" date="2005-09" db="EMBL/GenBank/DDBJ databases">
        <authorList>
            <person name="Mural R.J."/>
            <person name="Li P.W."/>
            <person name="Adams M.D."/>
            <person name="Amanatides P.G."/>
            <person name="Baden-Tillson H."/>
            <person name="Barnstead M."/>
            <person name="Chin S.H."/>
            <person name="Dew I."/>
            <person name="Evans C.A."/>
            <person name="Ferriera S."/>
            <person name="Flanigan M."/>
            <person name="Fosler C."/>
            <person name="Glodek A."/>
            <person name="Gu Z."/>
            <person name="Holt R.A."/>
            <person name="Jennings D."/>
            <person name="Kraft C.L."/>
            <person name="Lu F."/>
            <person name="Nguyen T."/>
            <person name="Nusskern D.R."/>
            <person name="Pfannkoch C.M."/>
            <person name="Sitter C."/>
            <person name="Sutton G.G."/>
            <person name="Venter J.C."/>
            <person name="Wang Z."/>
            <person name="Woodage T."/>
            <person name="Zheng X.H."/>
            <person name="Zhong F."/>
        </authorList>
    </citation>
    <scope>NUCLEOTIDE SEQUENCE [LARGE SCALE GENOMIC DNA]</scope>
    <source>
        <strain>BN</strain>
        <strain evidence="3">Sprague-Dawley</strain>
    </source>
</reference>
<protein>
    <submittedName>
        <fullName evidence="2">RCG52369</fullName>
    </submittedName>
</protein>
<dbReference type="AlphaFoldDB" id="A6K0Q9"/>
<feature type="compositionally biased region" description="Basic residues" evidence="1">
    <location>
        <begin position="1"/>
        <end position="21"/>
    </location>
</feature>
<gene>
    <name evidence="2" type="ORF">rCG_52369</name>
</gene>
<proteinExistence type="predicted"/>
<evidence type="ECO:0000256" key="1">
    <source>
        <dbReference type="SAM" id="MobiDB-lite"/>
    </source>
</evidence>